<gene>
    <name evidence="2" type="ORF">LOC71_16820</name>
</gene>
<dbReference type="Pfam" id="PF01878">
    <property type="entry name" value="EVE"/>
    <property type="match status" value="1"/>
</dbReference>
<organism evidence="2 3">
    <name type="scientific">Rhodopirellula halodulae</name>
    <dbReference type="NCBI Taxonomy" id="2894198"/>
    <lineage>
        <taxon>Bacteria</taxon>
        <taxon>Pseudomonadati</taxon>
        <taxon>Planctomycetota</taxon>
        <taxon>Planctomycetia</taxon>
        <taxon>Pirellulales</taxon>
        <taxon>Pirellulaceae</taxon>
        <taxon>Rhodopirellula</taxon>
    </lineage>
</organism>
<proteinExistence type="predicted"/>
<comment type="caution">
    <text evidence="2">The sequence shown here is derived from an EMBL/GenBank/DDBJ whole genome shotgun (WGS) entry which is preliminary data.</text>
</comment>
<dbReference type="EMBL" id="JAJKFW010000025">
    <property type="protein sequence ID" value="MCC9643947.1"/>
    <property type="molecule type" value="Genomic_DNA"/>
</dbReference>
<dbReference type="Proteomes" id="UP001430306">
    <property type="component" value="Unassembled WGS sequence"/>
</dbReference>
<feature type="domain" description="EVE" evidence="1">
    <location>
        <begin position="2"/>
        <end position="156"/>
    </location>
</feature>
<dbReference type="RefSeq" id="WP_230254743.1">
    <property type="nucleotide sequence ID" value="NZ_JAJKFV010000029.1"/>
</dbReference>
<evidence type="ECO:0000313" key="3">
    <source>
        <dbReference type="Proteomes" id="UP001430306"/>
    </source>
</evidence>
<dbReference type="InterPro" id="IPR052181">
    <property type="entry name" value="5hmC_binding"/>
</dbReference>
<dbReference type="CDD" id="cd21133">
    <property type="entry name" value="EVE"/>
    <property type="match status" value="1"/>
</dbReference>
<protein>
    <submittedName>
        <fullName evidence="2">EVE domain-containing protein</fullName>
    </submittedName>
</protein>
<dbReference type="InterPro" id="IPR047197">
    <property type="entry name" value="THYN1-like_EVE"/>
</dbReference>
<sequence>MKYWLMKTEPTTYSVDDLANESDLTTCWEGVRNYQARNLLRDEIEEGDRVLFYHSACKTPAVVGLATVARGGYPDHHAWDKKSHYFDPKSDPESPTWFMVDVKLDQKLERPVTLAELREEATRARSPLSDMVLLQKGSRLSVQPVTKKQFDRVVKMSQS</sequence>
<dbReference type="PANTHER" id="PTHR14087">
    <property type="entry name" value="THYMOCYTE NUCLEAR PROTEIN 1"/>
    <property type="match status" value="1"/>
</dbReference>
<reference evidence="2" key="1">
    <citation type="submission" date="2021-11" db="EMBL/GenBank/DDBJ databases">
        <title>Genome sequence.</title>
        <authorList>
            <person name="Sun Q."/>
        </authorList>
    </citation>
    <scope>NUCLEOTIDE SEQUENCE</scope>
    <source>
        <strain evidence="2">JC740</strain>
    </source>
</reference>
<dbReference type="SUPFAM" id="SSF88697">
    <property type="entry name" value="PUA domain-like"/>
    <property type="match status" value="1"/>
</dbReference>
<accession>A0ABS8NK65</accession>
<dbReference type="Gene3D" id="3.10.590.10">
    <property type="entry name" value="ph1033 like domains"/>
    <property type="match status" value="1"/>
</dbReference>
<dbReference type="InterPro" id="IPR015947">
    <property type="entry name" value="PUA-like_sf"/>
</dbReference>
<name>A0ABS8NK65_9BACT</name>
<dbReference type="PANTHER" id="PTHR14087:SF7">
    <property type="entry name" value="THYMOCYTE NUCLEAR PROTEIN 1"/>
    <property type="match status" value="1"/>
</dbReference>
<keyword evidence="3" id="KW-1185">Reference proteome</keyword>
<dbReference type="InterPro" id="IPR002740">
    <property type="entry name" value="EVE_domain"/>
</dbReference>
<evidence type="ECO:0000313" key="2">
    <source>
        <dbReference type="EMBL" id="MCC9643947.1"/>
    </source>
</evidence>
<evidence type="ECO:0000259" key="1">
    <source>
        <dbReference type="Pfam" id="PF01878"/>
    </source>
</evidence>